<dbReference type="InterPro" id="IPR005064">
    <property type="entry name" value="BUG"/>
</dbReference>
<evidence type="ECO:0000313" key="3">
    <source>
        <dbReference type="EMBL" id="SDS96115.1"/>
    </source>
</evidence>
<name>A0A1H1WGC3_9BRAD</name>
<dbReference type="Gene3D" id="3.40.190.150">
    <property type="entry name" value="Bordetella uptake gene, domain 1"/>
    <property type="match status" value="1"/>
</dbReference>
<accession>A0A1H1WGC3</accession>
<evidence type="ECO:0000313" key="4">
    <source>
        <dbReference type="Proteomes" id="UP000243904"/>
    </source>
</evidence>
<dbReference type="AlphaFoldDB" id="A0A1H1WGC3"/>
<dbReference type="Gene3D" id="3.40.190.10">
    <property type="entry name" value="Periplasmic binding protein-like II"/>
    <property type="match status" value="1"/>
</dbReference>
<keyword evidence="3" id="KW-0675">Receptor</keyword>
<sequence>MRRLLMAVMALVLTFAEARSAELTHILVGFPPGQATDLVARLLADRLAPALGETVIVENRPGQGGSMALASLSQSPADGHTMVLAPLASLVVNPHMYKTVGYDTFKDLAPVALVADLPLLLVVNPSLPIKSVPELIAYAKANPDKLAHPSSGNGTLSHLGMEVFKQRAGITILHVPYKGSPPAMNDLMAGIVGVAMDTVAVTEPFIRAGKMRLLASAYAKRVPAFPDTPTLAEEGFPEINLSAWLGIVVAAATPKERVDQLGAAINKVMRTPEMAEKFANLGAIPRDMGPKEFGAFLASEDTRWAAAVKSSGLKIE</sequence>
<keyword evidence="2" id="KW-0732">Signal</keyword>
<proteinExistence type="inferred from homology"/>
<dbReference type="PANTHER" id="PTHR42928:SF5">
    <property type="entry name" value="BLR1237 PROTEIN"/>
    <property type="match status" value="1"/>
</dbReference>
<dbReference type="Proteomes" id="UP000243904">
    <property type="component" value="Chromosome I"/>
</dbReference>
<reference evidence="4" key="1">
    <citation type="submission" date="2016-10" db="EMBL/GenBank/DDBJ databases">
        <authorList>
            <person name="Varghese N."/>
            <person name="Submissions S."/>
        </authorList>
    </citation>
    <scope>NUCLEOTIDE SEQUENCE [LARGE SCALE GENOMIC DNA]</scope>
    <source>
        <strain evidence="4">GAS369</strain>
    </source>
</reference>
<dbReference type="PIRSF" id="PIRSF017082">
    <property type="entry name" value="YflP"/>
    <property type="match status" value="1"/>
</dbReference>
<comment type="similarity">
    <text evidence="1">Belongs to the UPF0065 (bug) family.</text>
</comment>
<gene>
    <name evidence="3" type="ORF">SAMN05444158_3837</name>
</gene>
<organism evidence="3 4">
    <name type="scientific">Bradyrhizobium canariense</name>
    <dbReference type="NCBI Taxonomy" id="255045"/>
    <lineage>
        <taxon>Bacteria</taxon>
        <taxon>Pseudomonadati</taxon>
        <taxon>Pseudomonadota</taxon>
        <taxon>Alphaproteobacteria</taxon>
        <taxon>Hyphomicrobiales</taxon>
        <taxon>Nitrobacteraceae</taxon>
        <taxon>Bradyrhizobium</taxon>
    </lineage>
</organism>
<dbReference type="RefSeq" id="WP_146688394.1">
    <property type="nucleotide sequence ID" value="NZ_LT629750.1"/>
</dbReference>
<protein>
    <submittedName>
        <fullName evidence="3">Tripartite-type tricarboxylate transporter, receptor component TctC</fullName>
    </submittedName>
</protein>
<keyword evidence="4" id="KW-1185">Reference proteome</keyword>
<dbReference type="Pfam" id="PF03401">
    <property type="entry name" value="TctC"/>
    <property type="match status" value="1"/>
</dbReference>
<evidence type="ECO:0000256" key="2">
    <source>
        <dbReference type="SAM" id="SignalP"/>
    </source>
</evidence>
<dbReference type="InterPro" id="IPR042100">
    <property type="entry name" value="Bug_dom1"/>
</dbReference>
<feature type="chain" id="PRO_5009264406" evidence="2">
    <location>
        <begin position="21"/>
        <end position="316"/>
    </location>
</feature>
<dbReference type="CDD" id="cd07012">
    <property type="entry name" value="PBP2_Bug_TTT"/>
    <property type="match status" value="1"/>
</dbReference>
<feature type="signal peptide" evidence="2">
    <location>
        <begin position="1"/>
        <end position="20"/>
    </location>
</feature>
<dbReference type="EMBL" id="LT629750">
    <property type="protein sequence ID" value="SDS96115.1"/>
    <property type="molecule type" value="Genomic_DNA"/>
</dbReference>
<evidence type="ECO:0000256" key="1">
    <source>
        <dbReference type="ARBA" id="ARBA00006987"/>
    </source>
</evidence>
<dbReference type="PANTHER" id="PTHR42928">
    <property type="entry name" value="TRICARBOXYLATE-BINDING PROTEIN"/>
    <property type="match status" value="1"/>
</dbReference>
<dbReference type="SUPFAM" id="SSF53850">
    <property type="entry name" value="Periplasmic binding protein-like II"/>
    <property type="match status" value="1"/>
</dbReference>